<keyword evidence="3" id="KW-1185">Reference proteome</keyword>
<dbReference type="PANTHER" id="PTHR33112">
    <property type="entry name" value="DOMAIN PROTEIN, PUTATIVE-RELATED"/>
    <property type="match status" value="1"/>
</dbReference>
<dbReference type="EMBL" id="MU006225">
    <property type="protein sequence ID" value="KAF2827045.1"/>
    <property type="molecule type" value="Genomic_DNA"/>
</dbReference>
<evidence type="ECO:0000313" key="2">
    <source>
        <dbReference type="EMBL" id="KAF2827045.1"/>
    </source>
</evidence>
<dbReference type="Pfam" id="PF06985">
    <property type="entry name" value="HET"/>
    <property type="match status" value="1"/>
</dbReference>
<feature type="domain" description="Heterokaryon incompatibility" evidence="1">
    <location>
        <begin position="1"/>
        <end position="71"/>
    </location>
</feature>
<evidence type="ECO:0000313" key="3">
    <source>
        <dbReference type="Proteomes" id="UP000799424"/>
    </source>
</evidence>
<evidence type="ECO:0000259" key="1">
    <source>
        <dbReference type="Pfam" id="PF06985"/>
    </source>
</evidence>
<dbReference type="OrthoDB" id="5362512at2759"/>
<reference evidence="2" key="1">
    <citation type="journal article" date="2020" name="Stud. Mycol.">
        <title>101 Dothideomycetes genomes: a test case for predicting lifestyles and emergence of pathogens.</title>
        <authorList>
            <person name="Haridas S."/>
            <person name="Albert R."/>
            <person name="Binder M."/>
            <person name="Bloem J."/>
            <person name="Labutti K."/>
            <person name="Salamov A."/>
            <person name="Andreopoulos B."/>
            <person name="Baker S."/>
            <person name="Barry K."/>
            <person name="Bills G."/>
            <person name="Bluhm B."/>
            <person name="Cannon C."/>
            <person name="Castanera R."/>
            <person name="Culley D."/>
            <person name="Daum C."/>
            <person name="Ezra D."/>
            <person name="Gonzalez J."/>
            <person name="Henrissat B."/>
            <person name="Kuo A."/>
            <person name="Liang C."/>
            <person name="Lipzen A."/>
            <person name="Lutzoni F."/>
            <person name="Magnuson J."/>
            <person name="Mondo S."/>
            <person name="Nolan M."/>
            <person name="Ohm R."/>
            <person name="Pangilinan J."/>
            <person name="Park H.-J."/>
            <person name="Ramirez L."/>
            <person name="Alfaro M."/>
            <person name="Sun H."/>
            <person name="Tritt A."/>
            <person name="Yoshinaga Y."/>
            <person name="Zwiers L.-H."/>
            <person name="Turgeon B."/>
            <person name="Goodwin S."/>
            <person name="Spatafora J."/>
            <person name="Crous P."/>
            <person name="Grigoriev I."/>
        </authorList>
    </citation>
    <scope>NUCLEOTIDE SEQUENCE</scope>
    <source>
        <strain evidence="2">CBS 113818</strain>
    </source>
</reference>
<dbReference type="Proteomes" id="UP000799424">
    <property type="component" value="Unassembled WGS sequence"/>
</dbReference>
<dbReference type="AlphaFoldDB" id="A0A6A7A3A8"/>
<dbReference type="PANTHER" id="PTHR33112:SF16">
    <property type="entry name" value="HETEROKARYON INCOMPATIBILITY DOMAIN-CONTAINING PROTEIN"/>
    <property type="match status" value="1"/>
</dbReference>
<organism evidence="2 3">
    <name type="scientific">Ophiobolus disseminans</name>
    <dbReference type="NCBI Taxonomy" id="1469910"/>
    <lineage>
        <taxon>Eukaryota</taxon>
        <taxon>Fungi</taxon>
        <taxon>Dikarya</taxon>
        <taxon>Ascomycota</taxon>
        <taxon>Pezizomycotina</taxon>
        <taxon>Dothideomycetes</taxon>
        <taxon>Pleosporomycetidae</taxon>
        <taxon>Pleosporales</taxon>
        <taxon>Pleosporineae</taxon>
        <taxon>Phaeosphaeriaceae</taxon>
        <taxon>Ophiobolus</taxon>
    </lineage>
</organism>
<protein>
    <recommendedName>
        <fullName evidence="1">Heterokaryon incompatibility domain-containing protein</fullName>
    </recommendedName>
</protein>
<feature type="non-terminal residue" evidence="2">
    <location>
        <position position="1"/>
    </location>
</feature>
<accession>A0A6A7A3A8</accession>
<proteinExistence type="predicted"/>
<gene>
    <name evidence="2" type="ORF">CC86DRAFT_291575</name>
</gene>
<sequence>LPKALQDAVVVTRGLGIRYLWIDVLCIIQDSPDDWQVESSNMAAIYSNAYIVISADFSADCHARFLPRKSRNGSPGERALVKVTEPNDSTFIVYRRPQHGHPHPLDSSMFTLQEEVLASRIVHFAESELYWRFQCSVSCECTELDGTEEPDDINPRLHFKRCLEWDDPNQTRREWQLLVNDYMRRNITKSTDRSSALSGMAKALSDAGNLGRFNAGLWTAHLPFALLWKSGASITRCVTPYRAPSWSWLSLEMPYEPYLTGS</sequence>
<name>A0A6A7A3A8_9PLEO</name>
<dbReference type="InterPro" id="IPR010730">
    <property type="entry name" value="HET"/>
</dbReference>